<dbReference type="EMBL" id="JAAVTK010000011">
    <property type="protein sequence ID" value="NKI90858.1"/>
    <property type="molecule type" value="Genomic_DNA"/>
</dbReference>
<comment type="caution">
    <text evidence="1">The sequence shown here is derived from an EMBL/GenBank/DDBJ whole genome shotgun (WGS) entry which is preliminary data.</text>
</comment>
<evidence type="ECO:0000313" key="1">
    <source>
        <dbReference type="EMBL" id="NKI90858.1"/>
    </source>
</evidence>
<evidence type="ECO:0008006" key="3">
    <source>
        <dbReference type="Google" id="ProtNLM"/>
    </source>
</evidence>
<name>A0ABX1HKR8_9BACT</name>
<organism evidence="1 2">
    <name type="scientific">Hymenobacter artigasi</name>
    <dbReference type="NCBI Taxonomy" id="2719616"/>
    <lineage>
        <taxon>Bacteria</taxon>
        <taxon>Pseudomonadati</taxon>
        <taxon>Bacteroidota</taxon>
        <taxon>Cytophagia</taxon>
        <taxon>Cytophagales</taxon>
        <taxon>Hymenobacteraceae</taxon>
        <taxon>Hymenobacter</taxon>
    </lineage>
</organism>
<dbReference type="RefSeq" id="WP_168674445.1">
    <property type="nucleotide sequence ID" value="NZ_JAAVTK010000011.1"/>
</dbReference>
<evidence type="ECO:0000313" key="2">
    <source>
        <dbReference type="Proteomes" id="UP000717634"/>
    </source>
</evidence>
<sequence length="199" mass="22599">MSKRRLTNRERLRKLLKEAEIGSAAHEELLAVQVAIEKPKRQAVTALIKLLKTSVCRDTQWFISRVLGTAKDPRAIRPLMQAAIASENKNYSSNFLWPLEKFDCTKQLDFFVNFMLRGGDPDEAMLACLYAIMAMDGPFKPAIVKKNIKKLLGKSKLQTEPDMELQAEHFKMSAADYLMSTYFNQVARVFHGKNEASAD</sequence>
<proteinExistence type="predicted"/>
<dbReference type="Proteomes" id="UP000717634">
    <property type="component" value="Unassembled WGS sequence"/>
</dbReference>
<keyword evidence="2" id="KW-1185">Reference proteome</keyword>
<accession>A0ABX1HKR8</accession>
<protein>
    <recommendedName>
        <fullName evidence="3">HEAT repeat domain-containing protein</fullName>
    </recommendedName>
</protein>
<reference evidence="1 2" key="1">
    <citation type="submission" date="2020-03" db="EMBL/GenBank/DDBJ databases">
        <title>Genomic Encyclopedia of Type Strains, Phase IV (KMG-V): Genome sequencing to study the core and pangenomes of soil and plant-associated prokaryotes.</title>
        <authorList>
            <person name="Whitman W."/>
        </authorList>
    </citation>
    <scope>NUCLEOTIDE SEQUENCE [LARGE SCALE GENOMIC DNA]</scope>
    <source>
        <strain evidence="1 2">1B</strain>
    </source>
</reference>
<gene>
    <name evidence="1" type="ORF">HBN54_003468</name>
</gene>